<dbReference type="InterPro" id="IPR036047">
    <property type="entry name" value="F-box-like_dom_sf"/>
</dbReference>
<dbReference type="AlphaFoldDB" id="A0A2P5HGP5"/>
<gene>
    <name evidence="3" type="ORF">DHEL01_v212189</name>
</gene>
<feature type="compositionally biased region" description="Acidic residues" evidence="1">
    <location>
        <begin position="445"/>
        <end position="462"/>
    </location>
</feature>
<feature type="domain" description="F-box" evidence="2">
    <location>
        <begin position="120"/>
        <end position="177"/>
    </location>
</feature>
<evidence type="ECO:0000313" key="3">
    <source>
        <dbReference type="EMBL" id="POS69415.1"/>
    </source>
</evidence>
<reference evidence="3" key="1">
    <citation type="submission" date="2017-09" db="EMBL/GenBank/DDBJ databases">
        <title>Polyketide synthases of a Diaporthe helianthi virulent isolate.</title>
        <authorList>
            <person name="Baroncelli R."/>
        </authorList>
    </citation>
    <scope>NUCLEOTIDE SEQUENCE [LARGE SCALE GENOMIC DNA]</scope>
    <source>
        <strain evidence="3">7/96</strain>
    </source>
</reference>
<feature type="region of interest" description="Disordered" evidence="1">
    <location>
        <begin position="435"/>
        <end position="462"/>
    </location>
</feature>
<name>A0A2P5HGP5_DIAHE</name>
<sequence>MLPSSSGSLPINQGTESSGDGTNAMSATETPSSGQLTVPNASLQTSSAQYLPLLTPRAGRGYESNIRDGGESNGNYLASNDPFMEENEDLKSQIATQNPWRTLAKFRNPLKEEHLSLGARFPLLSLPVELLLVVMEHLPTESAACLVLACKKTYLALGQALGHASFKMSKQELWRFLLLIEHERQNSFACSRCLTLHRPTEAKFFGRLVKMIGRKWFEDRRACEEYLSWAIMRQKKTTRHIKLATHAVPRMLNGRLVLRTETYIHAYFDGHLTRRTLFELASHVGASSWMCCSPKIPRLCGHEDWASHLTNLITLKDDVKPTQCPPGQQTHPWHSPRCYTNETITKSRHGDESPIELCDLIHEQPCRNWTLRMPTSEDRKLESRRTFAPKLEHTYSGSVGEAYEAFHDIKRSCFGIRPYHPQPDRNMIRDLTRRVYKSAHRSENDETTDEEAMTDSGEDDSD</sequence>
<organism evidence="3 4">
    <name type="scientific">Diaporthe helianthi</name>
    <dbReference type="NCBI Taxonomy" id="158607"/>
    <lineage>
        <taxon>Eukaryota</taxon>
        <taxon>Fungi</taxon>
        <taxon>Dikarya</taxon>
        <taxon>Ascomycota</taxon>
        <taxon>Pezizomycotina</taxon>
        <taxon>Sordariomycetes</taxon>
        <taxon>Sordariomycetidae</taxon>
        <taxon>Diaporthales</taxon>
        <taxon>Diaporthaceae</taxon>
        <taxon>Diaporthe</taxon>
    </lineage>
</organism>
<feature type="region of interest" description="Disordered" evidence="1">
    <location>
        <begin position="1"/>
        <end position="39"/>
    </location>
</feature>
<keyword evidence="4" id="KW-1185">Reference proteome</keyword>
<dbReference type="SUPFAM" id="SSF81383">
    <property type="entry name" value="F-box domain"/>
    <property type="match status" value="1"/>
</dbReference>
<protein>
    <recommendedName>
        <fullName evidence="2">F-box domain-containing protein</fullName>
    </recommendedName>
</protein>
<dbReference type="EMBL" id="MAVT02002316">
    <property type="protein sequence ID" value="POS69415.1"/>
    <property type="molecule type" value="Genomic_DNA"/>
</dbReference>
<proteinExistence type="predicted"/>
<dbReference type="PROSITE" id="PS50181">
    <property type="entry name" value="FBOX"/>
    <property type="match status" value="1"/>
</dbReference>
<evidence type="ECO:0000313" key="4">
    <source>
        <dbReference type="Proteomes" id="UP000094444"/>
    </source>
</evidence>
<evidence type="ECO:0000259" key="2">
    <source>
        <dbReference type="PROSITE" id="PS50181"/>
    </source>
</evidence>
<comment type="caution">
    <text evidence="3">The sequence shown here is derived from an EMBL/GenBank/DDBJ whole genome shotgun (WGS) entry which is preliminary data.</text>
</comment>
<dbReference type="OrthoDB" id="3766406at2759"/>
<accession>A0A2P5HGP5</accession>
<dbReference type="InParanoid" id="A0A2P5HGP5"/>
<dbReference type="Proteomes" id="UP000094444">
    <property type="component" value="Unassembled WGS sequence"/>
</dbReference>
<dbReference type="InterPro" id="IPR001810">
    <property type="entry name" value="F-box_dom"/>
</dbReference>
<evidence type="ECO:0000256" key="1">
    <source>
        <dbReference type="SAM" id="MobiDB-lite"/>
    </source>
</evidence>